<feature type="binding site" evidence="5">
    <location>
        <position position="194"/>
    </location>
    <ligand>
        <name>glyoxylate</name>
        <dbReference type="ChEBI" id="CHEBI:36655"/>
    </ligand>
</feature>
<gene>
    <name evidence="7" type="ORF">SAMN05216199_1337</name>
</gene>
<dbReference type="RefSeq" id="WP_091756378.1">
    <property type="nucleotide sequence ID" value="NZ_FOHB01000001.1"/>
</dbReference>
<evidence type="ECO:0000256" key="2">
    <source>
        <dbReference type="ARBA" id="ARBA00023002"/>
    </source>
</evidence>
<keyword evidence="5" id="KW-0288">FMN</keyword>
<dbReference type="GO" id="GO:0010181">
    <property type="term" value="F:FMN binding"/>
    <property type="evidence" value="ECO:0007669"/>
    <property type="project" value="InterPro"/>
</dbReference>
<dbReference type="InterPro" id="IPR000262">
    <property type="entry name" value="FMN-dep_DH"/>
</dbReference>
<feature type="binding site" evidence="5">
    <location>
        <position position="53"/>
    </location>
    <ligand>
        <name>glyoxylate</name>
        <dbReference type="ChEBI" id="CHEBI:36655"/>
    </ligand>
</feature>
<protein>
    <submittedName>
        <fullName evidence="7">FMN-dependent dehydrogenase, includes L-lactate dehydrogenase and type II isopentenyl diphosphate isomerase</fullName>
    </submittedName>
</protein>
<evidence type="ECO:0000256" key="3">
    <source>
        <dbReference type="ARBA" id="ARBA00024042"/>
    </source>
</evidence>
<dbReference type="OrthoDB" id="9770452at2"/>
<keyword evidence="2" id="KW-0560">Oxidoreductase</keyword>
<dbReference type="STRING" id="587636.SAMN05216199_1337"/>
<feature type="binding site" evidence="5">
    <location>
        <position position="327"/>
    </location>
    <ligand>
        <name>glyoxylate</name>
        <dbReference type="ChEBI" id="CHEBI:36655"/>
    </ligand>
</feature>
<evidence type="ECO:0000259" key="6">
    <source>
        <dbReference type="PROSITE" id="PS51349"/>
    </source>
</evidence>
<comment type="cofactor">
    <cofactor evidence="1">
        <name>FMN</name>
        <dbReference type="ChEBI" id="CHEBI:58210"/>
    </cofactor>
</comment>
<evidence type="ECO:0000256" key="4">
    <source>
        <dbReference type="PIRSR" id="PIRSR000138-1"/>
    </source>
</evidence>
<feature type="binding site" evidence="5">
    <location>
        <begin position="358"/>
        <end position="362"/>
    </location>
    <ligand>
        <name>FMN</name>
        <dbReference type="ChEBI" id="CHEBI:58210"/>
    </ligand>
</feature>
<dbReference type="PANTHER" id="PTHR10578:SF143">
    <property type="entry name" value="FMN-DEPENDENT ALPHA-HYDROXY ACID DEHYDROGENASE PB1A11.03"/>
    <property type="match status" value="1"/>
</dbReference>
<name>A0A1H9SAR8_9MICO</name>
<evidence type="ECO:0000256" key="1">
    <source>
        <dbReference type="ARBA" id="ARBA00001917"/>
    </source>
</evidence>
<feature type="binding site" evidence="5">
    <location>
        <begin position="381"/>
        <end position="382"/>
    </location>
    <ligand>
        <name>FMN</name>
        <dbReference type="ChEBI" id="CHEBI:58210"/>
    </ligand>
</feature>
<comment type="similarity">
    <text evidence="3">Belongs to the FMN-dependent alpha-hydroxy acid dehydrogenase family.</text>
</comment>
<evidence type="ECO:0000313" key="7">
    <source>
        <dbReference type="EMBL" id="SER82136.1"/>
    </source>
</evidence>
<keyword evidence="7" id="KW-0413">Isomerase</keyword>
<sequence length="430" mass="44845">MTSTERAAADAGRARQGEVFRAGVLGRRPRVPVGVDALERRARRAMSAKAWAYVAGGAGAGLTMAANRAAFARWSIVPRMLAGSTARDLGVELFGRRLPTPLLLSPIGAAALAHPDSDRLAASAAAALGIPFVISSQGCSPMEDVAAAMGAGPRWYQLYWSTDDQLVDSMIARAEAIGCDALVVTVDTTMLGWRPEDLTLGSLPFSQGIGIAQYTSDPRFQQVVAERLAAPRAPTAPVRVTPAAVRSLLSLTRAHPGRFADNLRSPVPRAAVEAFLDIYSNPGLGWDDLATLRRRTRLPVLVKGILHPDDARLAVEAGASGVVVSNHGGRQVDGAIASLDALPDVREAVGPDTVVVLDSGVRTGADVLKALALGADAVGVGRPWVYGLAVAGREGVREVLANLVAELELTMGLSGVSSVRSAGAELLRQG</sequence>
<feature type="binding site" evidence="5">
    <location>
        <position position="159"/>
    </location>
    <ligand>
        <name>glyoxylate</name>
        <dbReference type="ChEBI" id="CHEBI:36655"/>
    </ligand>
</feature>
<dbReference type="PROSITE" id="PS51349">
    <property type="entry name" value="FMN_HYDROXY_ACID_DH_2"/>
    <property type="match status" value="1"/>
</dbReference>
<evidence type="ECO:0000256" key="5">
    <source>
        <dbReference type="PIRSR" id="PIRSR000138-2"/>
    </source>
</evidence>
<keyword evidence="5" id="KW-0285">Flavoprotein</keyword>
<feature type="binding site" evidence="5">
    <location>
        <position position="330"/>
    </location>
    <ligand>
        <name>glyoxylate</name>
        <dbReference type="ChEBI" id="CHEBI:36655"/>
    </ligand>
</feature>
<dbReference type="PANTHER" id="PTHR10578">
    <property type="entry name" value="S -2-HYDROXY-ACID OXIDASE-RELATED"/>
    <property type="match status" value="1"/>
</dbReference>
<dbReference type="Proteomes" id="UP000199019">
    <property type="component" value="Unassembled WGS sequence"/>
</dbReference>
<dbReference type="PIRSF" id="PIRSF000138">
    <property type="entry name" value="Al-hdrx_acd_dh"/>
    <property type="match status" value="1"/>
</dbReference>
<dbReference type="InterPro" id="IPR008259">
    <property type="entry name" value="FMN_hydac_DH_AS"/>
</dbReference>
<dbReference type="SUPFAM" id="SSF51395">
    <property type="entry name" value="FMN-linked oxidoreductases"/>
    <property type="match status" value="1"/>
</dbReference>
<dbReference type="InterPro" id="IPR012133">
    <property type="entry name" value="Alpha-hydoxy_acid_DH_FMN"/>
</dbReference>
<dbReference type="GO" id="GO:0016853">
    <property type="term" value="F:isomerase activity"/>
    <property type="evidence" value="ECO:0007669"/>
    <property type="project" value="UniProtKB-KW"/>
</dbReference>
<accession>A0A1H9SAR8</accession>
<dbReference type="EMBL" id="FOHB01000001">
    <property type="protein sequence ID" value="SER82136.1"/>
    <property type="molecule type" value="Genomic_DNA"/>
</dbReference>
<dbReference type="AlphaFoldDB" id="A0A1H9SAR8"/>
<feature type="binding site" evidence="5">
    <location>
        <begin position="106"/>
        <end position="108"/>
    </location>
    <ligand>
        <name>FMN</name>
        <dbReference type="ChEBI" id="CHEBI:58210"/>
    </ligand>
</feature>
<dbReference type="GO" id="GO:0016491">
    <property type="term" value="F:oxidoreductase activity"/>
    <property type="evidence" value="ECO:0007669"/>
    <property type="project" value="UniProtKB-KW"/>
</dbReference>
<reference evidence="8" key="1">
    <citation type="submission" date="2016-10" db="EMBL/GenBank/DDBJ databases">
        <authorList>
            <person name="Varghese N."/>
            <person name="Submissions S."/>
        </authorList>
    </citation>
    <scope>NUCLEOTIDE SEQUENCE [LARGE SCALE GENOMIC DNA]</scope>
    <source>
        <strain evidence="8">CGMCC 1.6963</strain>
    </source>
</reference>
<dbReference type="InterPro" id="IPR013785">
    <property type="entry name" value="Aldolase_TIM"/>
</dbReference>
<dbReference type="Pfam" id="PF01070">
    <property type="entry name" value="FMN_dh"/>
    <property type="match status" value="1"/>
</dbReference>
<dbReference type="Gene3D" id="3.20.20.70">
    <property type="entry name" value="Aldolase class I"/>
    <property type="match status" value="1"/>
</dbReference>
<evidence type="ECO:0000313" key="8">
    <source>
        <dbReference type="Proteomes" id="UP000199019"/>
    </source>
</evidence>
<feature type="binding site" evidence="5">
    <location>
        <position position="303"/>
    </location>
    <ligand>
        <name>FMN</name>
        <dbReference type="ChEBI" id="CHEBI:58210"/>
    </ligand>
</feature>
<feature type="binding site" evidence="5">
    <location>
        <position position="325"/>
    </location>
    <ligand>
        <name>FMN</name>
        <dbReference type="ChEBI" id="CHEBI:58210"/>
    </ligand>
</feature>
<keyword evidence="8" id="KW-1185">Reference proteome</keyword>
<organism evidence="7 8">
    <name type="scientific">Pedococcus cremeus</name>
    <dbReference type="NCBI Taxonomy" id="587636"/>
    <lineage>
        <taxon>Bacteria</taxon>
        <taxon>Bacillati</taxon>
        <taxon>Actinomycetota</taxon>
        <taxon>Actinomycetes</taxon>
        <taxon>Micrococcales</taxon>
        <taxon>Intrasporangiaceae</taxon>
        <taxon>Pedococcus</taxon>
    </lineage>
</organism>
<feature type="active site" description="Proton acceptor" evidence="4">
    <location>
        <position position="327"/>
    </location>
</feature>
<feature type="binding site" evidence="5">
    <location>
        <position position="157"/>
    </location>
    <ligand>
        <name>FMN</name>
        <dbReference type="ChEBI" id="CHEBI:58210"/>
    </ligand>
</feature>
<dbReference type="InterPro" id="IPR037396">
    <property type="entry name" value="FMN_HAD"/>
</dbReference>
<feature type="domain" description="FMN hydroxy acid dehydrogenase" evidence="6">
    <location>
        <begin position="27"/>
        <end position="430"/>
    </location>
</feature>
<dbReference type="PROSITE" id="PS00557">
    <property type="entry name" value="FMN_HYDROXY_ACID_DH_1"/>
    <property type="match status" value="1"/>
</dbReference>
<feature type="binding site" evidence="5">
    <location>
        <position position="135"/>
    </location>
    <ligand>
        <name>FMN</name>
        <dbReference type="ChEBI" id="CHEBI:58210"/>
    </ligand>
</feature>
<proteinExistence type="inferred from homology"/>
<feature type="binding site" evidence="5">
    <location>
        <position position="185"/>
    </location>
    <ligand>
        <name>FMN</name>
        <dbReference type="ChEBI" id="CHEBI:58210"/>
    </ligand>
</feature>